<dbReference type="HOGENOM" id="CLU_154510_0_0_3"/>
<evidence type="ECO:0000313" key="2">
    <source>
        <dbReference type="Proteomes" id="UP000003835"/>
    </source>
</evidence>
<name>B4VPR9_9CYAN</name>
<dbReference type="Proteomes" id="UP000003835">
    <property type="component" value="Unassembled WGS sequence"/>
</dbReference>
<dbReference type="OrthoDB" id="514598at2"/>
<evidence type="ECO:0000313" key="1">
    <source>
        <dbReference type="EMBL" id="EDX76179.1"/>
    </source>
</evidence>
<gene>
    <name evidence="1" type="ORF">MC7420_5613</name>
</gene>
<dbReference type="AlphaFoldDB" id="B4VPR9"/>
<dbReference type="RefSeq" id="WP_006100667.1">
    <property type="nucleotide sequence ID" value="NZ_DS989847.1"/>
</dbReference>
<accession>B4VPR9</accession>
<dbReference type="eggNOG" id="ENOG50332U4">
    <property type="taxonomic scope" value="Bacteria"/>
</dbReference>
<organism evidence="1 2">
    <name type="scientific">Coleofasciculus chthonoplastes PCC 7420</name>
    <dbReference type="NCBI Taxonomy" id="118168"/>
    <lineage>
        <taxon>Bacteria</taxon>
        <taxon>Bacillati</taxon>
        <taxon>Cyanobacteriota</taxon>
        <taxon>Cyanophyceae</taxon>
        <taxon>Coleofasciculales</taxon>
        <taxon>Coleofasciculaceae</taxon>
        <taxon>Coleofasciculus</taxon>
    </lineage>
</organism>
<sequence>MSEAVLNEREATKTHIVHLLDEIKIAYQNIQRERKEIVANFRPSNEEFSLLEEIELLTVTLRGYANQIQAQGWIINETQAMEQLREIRVFRIPVIVQFYFGSNGKYEQIKGYIRMLDYLRLLMLEYLQYEQVN</sequence>
<proteinExistence type="predicted"/>
<reference evidence="1 2" key="1">
    <citation type="submission" date="2008-07" db="EMBL/GenBank/DDBJ databases">
        <authorList>
            <person name="Tandeau de Marsac N."/>
            <person name="Ferriera S."/>
            <person name="Johnson J."/>
            <person name="Kravitz S."/>
            <person name="Beeson K."/>
            <person name="Sutton G."/>
            <person name="Rogers Y.-H."/>
            <person name="Friedman R."/>
            <person name="Frazier M."/>
            <person name="Venter J.C."/>
        </authorList>
    </citation>
    <scope>NUCLEOTIDE SEQUENCE [LARGE SCALE GENOMIC DNA]</scope>
    <source>
        <strain evidence="1 2">PCC 7420</strain>
    </source>
</reference>
<protein>
    <submittedName>
        <fullName evidence="1">Uncharacterized protein</fullName>
    </submittedName>
</protein>
<keyword evidence="2" id="KW-1185">Reference proteome</keyword>
<dbReference type="EMBL" id="DS989847">
    <property type="protein sequence ID" value="EDX76179.1"/>
    <property type="molecule type" value="Genomic_DNA"/>
</dbReference>